<dbReference type="EMBL" id="VLKT01000015">
    <property type="protein sequence ID" value="TWI36647.1"/>
    <property type="molecule type" value="Genomic_DNA"/>
</dbReference>
<evidence type="ECO:0000256" key="5">
    <source>
        <dbReference type="SAM" id="Phobius"/>
    </source>
</evidence>
<dbReference type="OrthoDB" id="9801841at2"/>
<evidence type="ECO:0000313" key="9">
    <source>
        <dbReference type="Proteomes" id="UP000317122"/>
    </source>
</evidence>
<name>A0A562NWP6_9HYPH</name>
<sequence>MLQDLSRQKLAVTIGQHSVAGRKPLNQDFHGTLVPVGRVLTLKGAAFALADGISSSPVAHVAAETAVKSFLDDYYCTSDTWTVKIAASRVIAAANSWLNAQNSGTSDRNRGYLTTFCALVLKGRQAHVFHVGDSRVWRLVDGSLEQLTNDHRVELSAEESYLARALGLSASVEIDYRRVEIEAGDVFVLTTDGVHDHVPPRALAACVAEAADLDKAARDIVALALSNGSADNLTIQIVRIDALPPTDADTALGEADALQPAALPQPPCDFEGYRILRSLHASSRSHLFLATDLESGDRVALKVPSIGLRDNADHLRRFAMEEWIARRIYSPHVVSPAAVPRQRKSLYIATEYIEGQTLRQWMADNPAPSLETVRGIVEQVARGLRAFHRKEMLHQDLRPENVMIDREGTVKIIDLGSVRVAGVLEALPDLDAGEMLGTVQYSAPEYILGKDGSERSDLFSLGVIAYEMLTGRLPYGGQMARARTPRAQAKVSYVPAPSLDPRVPVWVDGALRKAVHPSPLRRQEALSEFLADMRTPNPAFGTRGSIPLVERDPVAFWKVVSVLLALVVLFLAFLLLEPS</sequence>
<comment type="caution">
    <text evidence="8">The sequence shown here is derived from an EMBL/GenBank/DDBJ whole genome shotgun (WGS) entry which is preliminary data.</text>
</comment>
<dbReference type="Gene3D" id="3.30.200.20">
    <property type="entry name" value="Phosphorylase Kinase, domain 1"/>
    <property type="match status" value="1"/>
</dbReference>
<dbReference type="GO" id="GO:0005524">
    <property type="term" value="F:ATP binding"/>
    <property type="evidence" value="ECO:0007669"/>
    <property type="project" value="UniProtKB-KW"/>
</dbReference>
<dbReference type="InterPro" id="IPR036457">
    <property type="entry name" value="PPM-type-like_dom_sf"/>
</dbReference>
<evidence type="ECO:0000256" key="1">
    <source>
        <dbReference type="ARBA" id="ARBA00022679"/>
    </source>
</evidence>
<proteinExistence type="predicted"/>
<evidence type="ECO:0000256" key="4">
    <source>
        <dbReference type="ARBA" id="ARBA00022840"/>
    </source>
</evidence>
<keyword evidence="5" id="KW-0472">Membrane</keyword>
<dbReference type="Gene3D" id="3.60.40.10">
    <property type="entry name" value="PPM-type phosphatase domain"/>
    <property type="match status" value="1"/>
</dbReference>
<dbReference type="PANTHER" id="PTHR43289:SF6">
    <property type="entry name" value="SERINE_THREONINE-PROTEIN KINASE NEKL-3"/>
    <property type="match status" value="1"/>
</dbReference>
<dbReference type="SMART" id="SM00332">
    <property type="entry name" value="PP2Cc"/>
    <property type="match status" value="1"/>
</dbReference>
<dbReference type="PANTHER" id="PTHR43289">
    <property type="entry name" value="MITOGEN-ACTIVATED PROTEIN KINASE KINASE KINASE 20-RELATED"/>
    <property type="match status" value="1"/>
</dbReference>
<keyword evidence="8" id="KW-0723">Serine/threonine-protein kinase</keyword>
<dbReference type="InterPro" id="IPR001932">
    <property type="entry name" value="PPM-type_phosphatase-like_dom"/>
</dbReference>
<dbReference type="PROSITE" id="PS00109">
    <property type="entry name" value="PROTEIN_KINASE_TYR"/>
    <property type="match status" value="1"/>
</dbReference>
<gene>
    <name evidence="8" type="ORF">IQ26_02786</name>
</gene>
<dbReference type="SUPFAM" id="SSF56112">
    <property type="entry name" value="Protein kinase-like (PK-like)"/>
    <property type="match status" value="1"/>
</dbReference>
<dbReference type="InterPro" id="IPR011009">
    <property type="entry name" value="Kinase-like_dom_sf"/>
</dbReference>
<dbReference type="InterPro" id="IPR008266">
    <property type="entry name" value="Tyr_kinase_AS"/>
</dbReference>
<keyword evidence="5" id="KW-0812">Transmembrane</keyword>
<evidence type="ECO:0000259" key="7">
    <source>
        <dbReference type="PROSITE" id="PS51746"/>
    </source>
</evidence>
<dbReference type="Gene3D" id="1.10.510.10">
    <property type="entry name" value="Transferase(Phosphotransferase) domain 1"/>
    <property type="match status" value="1"/>
</dbReference>
<reference evidence="8 9" key="1">
    <citation type="journal article" date="2015" name="Stand. Genomic Sci.">
        <title>Genomic Encyclopedia of Bacterial and Archaeal Type Strains, Phase III: the genomes of soil and plant-associated and newly described type strains.</title>
        <authorList>
            <person name="Whitman W.B."/>
            <person name="Woyke T."/>
            <person name="Klenk H.P."/>
            <person name="Zhou Y."/>
            <person name="Lilburn T.G."/>
            <person name="Beck B.J."/>
            <person name="De Vos P."/>
            <person name="Vandamme P."/>
            <person name="Eisen J.A."/>
            <person name="Garrity G."/>
            <person name="Hugenholtz P."/>
            <person name="Kyrpides N.C."/>
        </authorList>
    </citation>
    <scope>NUCLEOTIDE SEQUENCE [LARGE SCALE GENOMIC DNA]</scope>
    <source>
        <strain evidence="8 9">CGMCC 1.2546</strain>
    </source>
</reference>
<evidence type="ECO:0000256" key="2">
    <source>
        <dbReference type="ARBA" id="ARBA00022741"/>
    </source>
</evidence>
<keyword evidence="5" id="KW-1133">Transmembrane helix</keyword>
<evidence type="ECO:0000259" key="6">
    <source>
        <dbReference type="PROSITE" id="PS50011"/>
    </source>
</evidence>
<keyword evidence="1" id="KW-0808">Transferase</keyword>
<dbReference type="AlphaFoldDB" id="A0A562NWP6"/>
<evidence type="ECO:0000256" key="3">
    <source>
        <dbReference type="ARBA" id="ARBA00022777"/>
    </source>
</evidence>
<accession>A0A562NWP6</accession>
<dbReference type="Proteomes" id="UP000317122">
    <property type="component" value="Unassembled WGS sequence"/>
</dbReference>
<keyword evidence="4" id="KW-0067">ATP-binding</keyword>
<dbReference type="Pfam" id="PF13672">
    <property type="entry name" value="PP2C_2"/>
    <property type="match status" value="1"/>
</dbReference>
<dbReference type="Pfam" id="PF00069">
    <property type="entry name" value="Pkinase"/>
    <property type="match status" value="1"/>
</dbReference>
<feature type="transmembrane region" description="Helical" evidence="5">
    <location>
        <begin position="555"/>
        <end position="576"/>
    </location>
</feature>
<dbReference type="CDD" id="cd00143">
    <property type="entry name" value="PP2Cc"/>
    <property type="match status" value="1"/>
</dbReference>
<dbReference type="RefSeq" id="WP_145718073.1">
    <property type="nucleotide sequence ID" value="NZ_BSPF01000076.1"/>
</dbReference>
<feature type="domain" description="Protein kinase" evidence="6">
    <location>
        <begin position="273"/>
        <end position="540"/>
    </location>
</feature>
<protein>
    <submittedName>
        <fullName evidence="8">Serine/threonine protein kinase</fullName>
    </submittedName>
</protein>
<dbReference type="PROSITE" id="PS51746">
    <property type="entry name" value="PPM_2"/>
    <property type="match status" value="1"/>
</dbReference>
<feature type="domain" description="PPM-type phosphatase" evidence="7">
    <location>
        <begin position="13"/>
        <end position="240"/>
    </location>
</feature>
<dbReference type="GO" id="GO:0004674">
    <property type="term" value="F:protein serine/threonine kinase activity"/>
    <property type="evidence" value="ECO:0007669"/>
    <property type="project" value="UniProtKB-KW"/>
</dbReference>
<organism evidence="8 9">
    <name type="scientific">Mesorhizobium tianshanense</name>
    <dbReference type="NCBI Taxonomy" id="39844"/>
    <lineage>
        <taxon>Bacteria</taxon>
        <taxon>Pseudomonadati</taxon>
        <taxon>Pseudomonadota</taxon>
        <taxon>Alphaproteobacteria</taxon>
        <taxon>Hyphomicrobiales</taxon>
        <taxon>Phyllobacteriaceae</taxon>
        <taxon>Mesorhizobium</taxon>
    </lineage>
</organism>
<keyword evidence="3 8" id="KW-0418">Kinase</keyword>
<evidence type="ECO:0000313" key="8">
    <source>
        <dbReference type="EMBL" id="TWI36647.1"/>
    </source>
</evidence>
<dbReference type="PROSITE" id="PS50011">
    <property type="entry name" value="PROTEIN_KINASE_DOM"/>
    <property type="match status" value="1"/>
</dbReference>
<keyword evidence="2" id="KW-0547">Nucleotide-binding</keyword>
<dbReference type="InterPro" id="IPR000719">
    <property type="entry name" value="Prot_kinase_dom"/>
</dbReference>
<keyword evidence="9" id="KW-1185">Reference proteome</keyword>
<dbReference type="SMART" id="SM00331">
    <property type="entry name" value="PP2C_SIG"/>
    <property type="match status" value="1"/>
</dbReference>
<dbReference type="SUPFAM" id="SSF81606">
    <property type="entry name" value="PP2C-like"/>
    <property type="match status" value="1"/>
</dbReference>
<dbReference type="CDD" id="cd14014">
    <property type="entry name" value="STKc_PknB_like"/>
    <property type="match status" value="1"/>
</dbReference>